<dbReference type="AlphaFoldDB" id="G4YUT8"/>
<evidence type="ECO:0000313" key="10">
    <source>
        <dbReference type="Proteomes" id="UP000002640"/>
    </source>
</evidence>
<dbReference type="PROSITE" id="PS00131">
    <property type="entry name" value="CARBOXYPEPT_SER_SER"/>
    <property type="match status" value="1"/>
</dbReference>
<sequence>MPSPKELTPLVGADAATSHRNVVASRWGIVVLLLAILAVLGFTLVDVITSSVEPSLAADWSYLCDPASKQDAGYVKLANKADDHYFYWYFESRRSPATDPLDLWLTGGPGGSSIMAMLAENGPCKILPNIATEVNPYSWTAQANVVWLDQPTSVGFSHGSQQDKDFNETNVGENIYWFLQGFLEQHPELEGREFFVTGESYGGHYVPVAAHYIWKQNPVSPGSLKLDLQGIAVGNGLTNPIIQYPYNPDMANNVYNISLLTPAQTQQMRSDAAECVDLTQHPRNGTISKVAQQCWSDKLIGPFNSANRNNYDIRQPCSNSDRSATCDDTPTITAYLNSPAVRKYLNVDERVPAWHEDSSEVETTFITDGDWSMPFHDLVANMLDDGLRVLIYAGDADLMCNWIGNRAWTLELNWRGKEGFNAAEERAFVAHDPLLSDGAKAIDTGVVRSFDNFAFVRVYDAGHMVPMNQPAVSLDLINRFLTNKEH</sequence>
<evidence type="ECO:0000256" key="5">
    <source>
        <dbReference type="ARBA" id="ARBA00022801"/>
    </source>
</evidence>
<protein>
    <recommendedName>
        <fullName evidence="7">Carboxypeptidase</fullName>
        <ecNumber evidence="7">3.4.16.-</ecNumber>
    </recommendedName>
</protein>
<evidence type="ECO:0000256" key="2">
    <source>
        <dbReference type="ARBA" id="ARBA00022645"/>
    </source>
</evidence>
<dbReference type="InterPro" id="IPR033124">
    <property type="entry name" value="Ser_caboxypep_his_AS"/>
</dbReference>
<keyword evidence="3 7" id="KW-0645">Protease</keyword>
<evidence type="ECO:0000256" key="4">
    <source>
        <dbReference type="ARBA" id="ARBA00022729"/>
    </source>
</evidence>
<dbReference type="InterPro" id="IPR029058">
    <property type="entry name" value="AB_hydrolase_fold"/>
</dbReference>
<comment type="similarity">
    <text evidence="1 7">Belongs to the peptidase S10 family.</text>
</comment>
<dbReference type="EMBL" id="JH159152">
    <property type="protein sequence ID" value="EGZ26013.1"/>
    <property type="molecule type" value="Genomic_DNA"/>
</dbReference>
<keyword evidence="8" id="KW-1133">Transmembrane helix</keyword>
<dbReference type="GO" id="GO:0006508">
    <property type="term" value="P:proteolysis"/>
    <property type="evidence" value="ECO:0007669"/>
    <property type="project" value="UniProtKB-KW"/>
</dbReference>
<dbReference type="PANTHER" id="PTHR11802:SF113">
    <property type="entry name" value="SERINE CARBOXYPEPTIDASE CTSA-4.1"/>
    <property type="match status" value="1"/>
</dbReference>
<keyword evidence="4" id="KW-0732">Signal</keyword>
<keyword evidence="8" id="KW-0812">Transmembrane</keyword>
<dbReference type="Proteomes" id="UP000002640">
    <property type="component" value="Unassembled WGS sequence"/>
</dbReference>
<dbReference type="InterPro" id="IPR001563">
    <property type="entry name" value="Peptidase_S10"/>
</dbReference>
<organism evidence="9 10">
    <name type="scientific">Phytophthora sojae (strain P6497)</name>
    <name type="common">Soybean stem and root rot agent</name>
    <name type="synonym">Phytophthora megasperma f. sp. glycines</name>
    <dbReference type="NCBI Taxonomy" id="1094619"/>
    <lineage>
        <taxon>Eukaryota</taxon>
        <taxon>Sar</taxon>
        <taxon>Stramenopiles</taxon>
        <taxon>Oomycota</taxon>
        <taxon>Peronosporomycetes</taxon>
        <taxon>Peronosporales</taxon>
        <taxon>Peronosporaceae</taxon>
        <taxon>Phytophthora</taxon>
    </lineage>
</organism>
<feature type="transmembrane region" description="Helical" evidence="8">
    <location>
        <begin position="27"/>
        <end position="45"/>
    </location>
</feature>
<dbReference type="KEGG" id="psoj:PHYSODRAFT_555560"/>
<dbReference type="PRINTS" id="PR00724">
    <property type="entry name" value="CRBOXYPTASEC"/>
</dbReference>
<dbReference type="InterPro" id="IPR018202">
    <property type="entry name" value="Ser_caboxypep_ser_AS"/>
</dbReference>
<keyword evidence="5 7" id="KW-0378">Hydrolase</keyword>
<reference evidence="9 10" key="1">
    <citation type="journal article" date="2006" name="Science">
        <title>Phytophthora genome sequences uncover evolutionary origins and mechanisms of pathogenesis.</title>
        <authorList>
            <person name="Tyler B.M."/>
            <person name="Tripathy S."/>
            <person name="Zhang X."/>
            <person name="Dehal P."/>
            <person name="Jiang R.H."/>
            <person name="Aerts A."/>
            <person name="Arredondo F.D."/>
            <person name="Baxter L."/>
            <person name="Bensasson D."/>
            <person name="Beynon J.L."/>
            <person name="Chapman J."/>
            <person name="Damasceno C.M."/>
            <person name="Dorrance A.E."/>
            <person name="Dou D."/>
            <person name="Dickerman A.W."/>
            <person name="Dubchak I.L."/>
            <person name="Garbelotto M."/>
            <person name="Gijzen M."/>
            <person name="Gordon S.G."/>
            <person name="Govers F."/>
            <person name="Grunwald N.J."/>
            <person name="Huang W."/>
            <person name="Ivors K.L."/>
            <person name="Jones R.W."/>
            <person name="Kamoun S."/>
            <person name="Krampis K."/>
            <person name="Lamour K.H."/>
            <person name="Lee M.K."/>
            <person name="McDonald W.H."/>
            <person name="Medina M."/>
            <person name="Meijer H.J."/>
            <person name="Nordberg E.K."/>
            <person name="Maclean D.J."/>
            <person name="Ospina-Giraldo M.D."/>
            <person name="Morris P.F."/>
            <person name="Phuntumart V."/>
            <person name="Putnam N.H."/>
            <person name="Rash S."/>
            <person name="Rose J.K."/>
            <person name="Sakihama Y."/>
            <person name="Salamov A.A."/>
            <person name="Savidor A."/>
            <person name="Scheuring C.F."/>
            <person name="Smith B.M."/>
            <person name="Sobral B.W."/>
            <person name="Terry A."/>
            <person name="Torto-Alalibo T.A."/>
            <person name="Win J."/>
            <person name="Xu Z."/>
            <person name="Zhang H."/>
            <person name="Grigoriev I.V."/>
            <person name="Rokhsar D.S."/>
            <person name="Boore J.L."/>
        </authorList>
    </citation>
    <scope>NUCLEOTIDE SEQUENCE [LARGE SCALE GENOMIC DNA]</scope>
    <source>
        <strain evidence="9 10">P6497</strain>
    </source>
</reference>
<name>G4YUT8_PHYSP</name>
<dbReference type="GeneID" id="20663095"/>
<dbReference type="GO" id="GO:0004185">
    <property type="term" value="F:serine-type carboxypeptidase activity"/>
    <property type="evidence" value="ECO:0007669"/>
    <property type="project" value="UniProtKB-UniRule"/>
</dbReference>
<dbReference type="OMA" id="AVPKCHK"/>
<dbReference type="Pfam" id="PF00450">
    <property type="entry name" value="Peptidase_S10"/>
    <property type="match status" value="1"/>
</dbReference>
<accession>G4YUT8</accession>
<keyword evidence="10" id="KW-1185">Reference proteome</keyword>
<dbReference type="MEROPS" id="S10.009"/>
<dbReference type="SUPFAM" id="SSF53474">
    <property type="entry name" value="alpha/beta-Hydrolases"/>
    <property type="match status" value="1"/>
</dbReference>
<proteinExistence type="inferred from homology"/>
<dbReference type="RefSeq" id="XP_009521301.1">
    <property type="nucleotide sequence ID" value="XM_009523006.1"/>
</dbReference>
<evidence type="ECO:0000256" key="3">
    <source>
        <dbReference type="ARBA" id="ARBA00022670"/>
    </source>
</evidence>
<evidence type="ECO:0000256" key="1">
    <source>
        <dbReference type="ARBA" id="ARBA00009431"/>
    </source>
</evidence>
<dbReference type="PANTHER" id="PTHR11802">
    <property type="entry name" value="SERINE PROTEASE FAMILY S10 SERINE CARBOXYPEPTIDASE"/>
    <property type="match status" value="1"/>
</dbReference>
<dbReference type="Gene3D" id="1.10.287.410">
    <property type="match status" value="1"/>
</dbReference>
<evidence type="ECO:0000313" key="9">
    <source>
        <dbReference type="EMBL" id="EGZ26013.1"/>
    </source>
</evidence>
<gene>
    <name evidence="9" type="ORF">PHYSODRAFT_555560</name>
</gene>
<dbReference type="EC" id="3.4.16.-" evidence="7"/>
<dbReference type="Gene3D" id="3.40.50.1820">
    <property type="entry name" value="alpha/beta hydrolase"/>
    <property type="match status" value="1"/>
</dbReference>
<keyword evidence="2 7" id="KW-0121">Carboxypeptidase</keyword>
<evidence type="ECO:0000256" key="8">
    <source>
        <dbReference type="SAM" id="Phobius"/>
    </source>
</evidence>
<keyword evidence="8" id="KW-0472">Membrane</keyword>
<evidence type="ECO:0000256" key="7">
    <source>
        <dbReference type="RuleBase" id="RU361156"/>
    </source>
</evidence>
<keyword evidence="6" id="KW-0325">Glycoprotein</keyword>
<dbReference type="SMR" id="G4YUT8"/>
<dbReference type="InParanoid" id="G4YUT8"/>
<dbReference type="PROSITE" id="PS00560">
    <property type="entry name" value="CARBOXYPEPT_SER_HIS"/>
    <property type="match status" value="1"/>
</dbReference>
<dbReference type="ESTHER" id="physp-g4yut8">
    <property type="family name" value="Carboxypeptidase_S10"/>
</dbReference>
<evidence type="ECO:0000256" key="6">
    <source>
        <dbReference type="ARBA" id="ARBA00023180"/>
    </source>
</evidence>